<keyword evidence="2" id="KW-1185">Reference proteome</keyword>
<evidence type="ECO:0000313" key="1">
    <source>
        <dbReference type="EMBL" id="RXR28754.1"/>
    </source>
</evidence>
<reference evidence="2" key="1">
    <citation type="submission" date="2019-01" db="EMBL/GenBank/DDBJ databases">
        <title>Cytophagaceae bacterium strain CAR-16.</title>
        <authorList>
            <person name="Chen W.-M."/>
        </authorList>
    </citation>
    <scope>NUCLEOTIDE SEQUENCE [LARGE SCALE GENOMIC DNA]</scope>
    <source>
        <strain evidence="2">CHR27</strain>
    </source>
</reference>
<sequence length="99" mass="11127">MQPEISSPSTPSIAVPIIAPHSLRGKIADELDQLREDLEEIGVQLCLDEEVMLRCMSYLQRLDEMGQRSNWLAAIVRAEDPTEVIPDITLQALADRLRT</sequence>
<accession>A0A4Q1KJG9</accession>
<dbReference type="EMBL" id="SBKP01000007">
    <property type="protein sequence ID" value="RXR28754.1"/>
    <property type="molecule type" value="Genomic_DNA"/>
</dbReference>
<dbReference type="AlphaFoldDB" id="A0A4Q1KJG9"/>
<proteinExistence type="predicted"/>
<dbReference type="Proteomes" id="UP000290958">
    <property type="component" value="Unassembled WGS sequence"/>
</dbReference>
<evidence type="ECO:0000313" key="2">
    <source>
        <dbReference type="Proteomes" id="UP000290958"/>
    </source>
</evidence>
<protein>
    <submittedName>
        <fullName evidence="1">Uncharacterized protein</fullName>
    </submittedName>
</protein>
<name>A0A4Q1KJG9_9SPHN</name>
<gene>
    <name evidence="1" type="ORF">EQG66_08510</name>
</gene>
<organism evidence="1 2">
    <name type="scientific">Sphingobium fluviale</name>
    <dbReference type="NCBI Taxonomy" id="2506423"/>
    <lineage>
        <taxon>Bacteria</taxon>
        <taxon>Pseudomonadati</taxon>
        <taxon>Pseudomonadota</taxon>
        <taxon>Alphaproteobacteria</taxon>
        <taxon>Sphingomonadales</taxon>
        <taxon>Sphingomonadaceae</taxon>
        <taxon>Sphingobium</taxon>
    </lineage>
</organism>
<comment type="caution">
    <text evidence="1">The sequence shown here is derived from an EMBL/GenBank/DDBJ whole genome shotgun (WGS) entry which is preliminary data.</text>
</comment>
<dbReference type="RefSeq" id="WP_129404172.1">
    <property type="nucleotide sequence ID" value="NZ_SBKP01000007.1"/>
</dbReference>